<organism evidence="1">
    <name type="scientific">freshwater metagenome</name>
    <dbReference type="NCBI Taxonomy" id="449393"/>
    <lineage>
        <taxon>unclassified sequences</taxon>
        <taxon>metagenomes</taxon>
        <taxon>ecological metagenomes</taxon>
    </lineage>
</organism>
<evidence type="ECO:0000313" key="1">
    <source>
        <dbReference type="EMBL" id="CAB4590844.1"/>
    </source>
</evidence>
<dbReference type="EMBL" id="CAEZTS010000177">
    <property type="protein sequence ID" value="CAB4590844.1"/>
    <property type="molecule type" value="Genomic_DNA"/>
</dbReference>
<dbReference type="AlphaFoldDB" id="A0A6J6FV32"/>
<proteinExistence type="predicted"/>
<protein>
    <submittedName>
        <fullName evidence="1">Unannotated protein</fullName>
    </submittedName>
</protein>
<accession>A0A6J6FV32</accession>
<gene>
    <name evidence="1" type="ORF">UFOPK1722_01630</name>
</gene>
<reference evidence="1" key="1">
    <citation type="submission" date="2020-05" db="EMBL/GenBank/DDBJ databases">
        <authorList>
            <person name="Chiriac C."/>
            <person name="Salcher M."/>
            <person name="Ghai R."/>
            <person name="Kavagutti S V."/>
        </authorList>
    </citation>
    <scope>NUCLEOTIDE SEQUENCE</scope>
</reference>
<sequence length="255" mass="27605">MLHTGARFGQEVLHDDFLHVAVTGVRRGDGFECRQPIGTGFTQPHQDSGGERNAQLAGVLQRRQASHRVLVGRSAVAGQIVAQRLDHHPLTGRHRAQRRQIVAAQRSGVGVGEQAGLVEHQLAHGGQVFDRGRVSVLAQPVARHLILLFGRLAQGEERLVATHTCTLLGDGQNLVGRQVGALQTRRWLGERAVSATVAAQHGERDEHLGRVRHPTARARIADGACATHDLVECEIDQTPAVFAGYGVLTRHGVFT</sequence>
<name>A0A6J6FV32_9ZZZZ</name>